<gene>
    <name evidence="2" type="ORF">E2562_018554</name>
</gene>
<dbReference type="OrthoDB" id="695555at2759"/>
<accession>A0A6G1F950</accession>
<dbReference type="Proteomes" id="UP000479710">
    <property type="component" value="Unassembled WGS sequence"/>
</dbReference>
<feature type="region of interest" description="Disordered" evidence="1">
    <location>
        <begin position="58"/>
        <end position="94"/>
    </location>
</feature>
<proteinExistence type="predicted"/>
<organism evidence="2 3">
    <name type="scientific">Oryza meyeriana var. granulata</name>
    <dbReference type="NCBI Taxonomy" id="110450"/>
    <lineage>
        <taxon>Eukaryota</taxon>
        <taxon>Viridiplantae</taxon>
        <taxon>Streptophyta</taxon>
        <taxon>Embryophyta</taxon>
        <taxon>Tracheophyta</taxon>
        <taxon>Spermatophyta</taxon>
        <taxon>Magnoliopsida</taxon>
        <taxon>Liliopsida</taxon>
        <taxon>Poales</taxon>
        <taxon>Poaceae</taxon>
        <taxon>BOP clade</taxon>
        <taxon>Oryzoideae</taxon>
        <taxon>Oryzeae</taxon>
        <taxon>Oryzinae</taxon>
        <taxon>Oryza</taxon>
        <taxon>Oryza meyeriana</taxon>
    </lineage>
</organism>
<comment type="caution">
    <text evidence="2">The sequence shown here is derived from an EMBL/GenBank/DDBJ whole genome shotgun (WGS) entry which is preliminary data.</text>
</comment>
<name>A0A6G1F950_9ORYZ</name>
<sequence>MTAVRDGRHEDLVDNQVRNEMTTEVLQEITHLVMQCVSMSGNERPMMNEVTERLEMLRRHQQHTWDKGDGNPEEKQSLLGMDERHGDHKFQTPG</sequence>
<reference evidence="2 3" key="1">
    <citation type="submission" date="2019-11" db="EMBL/GenBank/DDBJ databases">
        <title>Whole genome sequence of Oryza granulata.</title>
        <authorList>
            <person name="Li W."/>
        </authorList>
    </citation>
    <scope>NUCLEOTIDE SEQUENCE [LARGE SCALE GENOMIC DNA]</scope>
    <source>
        <strain evidence="3">cv. Menghai</strain>
        <tissue evidence="2">Leaf</tissue>
    </source>
</reference>
<protein>
    <recommendedName>
        <fullName evidence="4">Serine-threonine/tyrosine-protein kinase catalytic domain-containing protein</fullName>
    </recommendedName>
</protein>
<evidence type="ECO:0000256" key="1">
    <source>
        <dbReference type="SAM" id="MobiDB-lite"/>
    </source>
</evidence>
<dbReference type="EMBL" id="SPHZ02000001">
    <property type="protein sequence ID" value="KAF0933458.1"/>
    <property type="molecule type" value="Genomic_DNA"/>
</dbReference>
<keyword evidence="3" id="KW-1185">Reference proteome</keyword>
<evidence type="ECO:0000313" key="2">
    <source>
        <dbReference type="EMBL" id="KAF0933458.1"/>
    </source>
</evidence>
<dbReference type="AlphaFoldDB" id="A0A6G1F950"/>
<evidence type="ECO:0000313" key="3">
    <source>
        <dbReference type="Proteomes" id="UP000479710"/>
    </source>
</evidence>
<dbReference type="Gene3D" id="1.10.510.10">
    <property type="entry name" value="Transferase(Phosphotransferase) domain 1"/>
    <property type="match status" value="1"/>
</dbReference>
<evidence type="ECO:0008006" key="4">
    <source>
        <dbReference type="Google" id="ProtNLM"/>
    </source>
</evidence>